<feature type="compositionally biased region" description="Low complexity" evidence="7">
    <location>
        <begin position="721"/>
        <end position="751"/>
    </location>
</feature>
<dbReference type="InterPro" id="IPR024395">
    <property type="entry name" value="CLASP_N_dom"/>
</dbReference>
<feature type="compositionally biased region" description="Polar residues" evidence="7">
    <location>
        <begin position="762"/>
        <end position="793"/>
    </location>
</feature>
<comment type="similarity">
    <text evidence="2">Belongs to the CLASP family.</text>
</comment>
<feature type="compositionally biased region" description="Low complexity" evidence="7">
    <location>
        <begin position="1018"/>
        <end position="1028"/>
    </location>
</feature>
<feature type="region of interest" description="Disordered" evidence="7">
    <location>
        <begin position="649"/>
        <end position="845"/>
    </location>
</feature>
<protein>
    <submittedName>
        <fullName evidence="9">Related to STU1 - component of the mitotic spindle</fullName>
    </submittedName>
</protein>
<reference evidence="9 10" key="1">
    <citation type="submission" date="2018-03" db="EMBL/GenBank/DDBJ databases">
        <authorList>
            <person name="Guldener U."/>
        </authorList>
    </citation>
    <scope>NUCLEOTIDE SEQUENCE [LARGE SCALE GENOMIC DNA]</scope>
    <source>
        <strain evidence="9 10">DAOM196992</strain>
    </source>
</reference>
<dbReference type="InterPro" id="IPR016024">
    <property type="entry name" value="ARM-type_fold"/>
</dbReference>
<dbReference type="EMBL" id="OOIP01000031">
    <property type="protein sequence ID" value="SPO41754.1"/>
    <property type="molecule type" value="Genomic_DNA"/>
</dbReference>
<dbReference type="PROSITE" id="PS50890">
    <property type="entry name" value="PUA"/>
    <property type="match status" value="1"/>
</dbReference>
<dbReference type="Proteomes" id="UP000323386">
    <property type="component" value="Unassembled WGS sequence"/>
</dbReference>
<evidence type="ECO:0000256" key="7">
    <source>
        <dbReference type="SAM" id="MobiDB-lite"/>
    </source>
</evidence>
<feature type="compositionally biased region" description="Low complexity" evidence="7">
    <location>
        <begin position="308"/>
        <end position="330"/>
    </location>
</feature>
<feature type="compositionally biased region" description="Gly residues" evidence="7">
    <location>
        <begin position="873"/>
        <end position="882"/>
    </location>
</feature>
<keyword evidence="4" id="KW-0493">Microtubule</keyword>
<dbReference type="SMART" id="SM01349">
    <property type="entry name" value="TOG"/>
    <property type="match status" value="2"/>
</dbReference>
<evidence type="ECO:0000256" key="4">
    <source>
        <dbReference type="ARBA" id="ARBA00022701"/>
    </source>
</evidence>
<keyword evidence="10" id="KW-1185">Reference proteome</keyword>
<sequence length="1379" mass="145945">MADPDHIYELSERIHSNIDHDKKVAAFHALQEHIDAAGYVVEADSITSAVKVAMRSSNQALSSAALLFLSVYISLLYPVSPNLEHPEPQNVVNHNVRLLVSSVTPSVIEKLGDQKERIREAARNALVELGRAAYGVSGAQLASSGKGKEVESALGIFERLLREGGLAAKFARVREQAVQVLGPLRQLCERYPVRPLLPYMVDLLADADPSVREASRTTIVALFINATSGAKSELKKELEKKGVRKQVLDAVLREVLAGGGPPASLPSAAADPPTPKPMGFMPVDRSGASSNGASALRSSRGQGGHPPSAAVDGSAASASASTSTPSSLWSRGALPASDDIKTVYVASRSDLERTFQSFLPFFEGKETEHNWLQREQSTIKMRGMIKAGIPRQFGEAHFVTCVRLLQEGILKSLASLRTTLSMHAAGLLAELAVALGDDLAPCVESFLTALMRMAGFTKKIIANATQEAAAAILVHVSYRHLYLQQIWHGLQEKNVATRIAGADHLVVVLAAHVPQRKHSIESHGGLDILDKCFRRGLCDQNPEVRSKSREAFWKFFAVWNAEAKSLLNALDTTAKKQVMASAPPGLDLEAAIEVKPKGSGIPTRRPGGPSSAILAAKRAASAKAAQERERQMAEEAAAAHEARLAAAAAASALPATSEATRQPPSQRIAVPLEGTPRARRVVSGLSRSTNLSHQPNGIAMSPSGSLVRAEAAQVPLPTSPPGSSASTPRPRTISIVSQPSSNGSSSGPRSPTAYVSPRAPASLQSLRQRAISTSSNGSGPAQMTPSASSNGSGQRRHMQPSEEEEDEDLDDSRDSVGADVDDDDDEGDVTQRIASGGGDEDETMQLPAPADVSVDLMNFDSPFKLPGRSLPGQGTGTAGAYGLGDDSMAFMDTPMARPASRRPAPSQPQGPPSRSVSATQLPLEPHSPTVSSSPSTPGTAKRRSGLPRPASMFHRGPSPLSNRTSSQDQQASSSEAGDSVDTVHRQHRASKSVDMLAASPAAAAPVSPSSKENRPLGPAETVTAPETTTTDRPHKWFLSRAARLESAATTMSPAKSKPESAEWIAALASGQADRRIFQRLLRLSSDFKVPRRAVSSAEAAEDEPVLRPGRLPASSSAGGGGAQGLAKMGEAEESVHGSSSSGGRAAARSGSDTDLAVELWQDNELFTRLLSALFAFVLSTPASELQVAGLVVLHRLIENQQPLFVACSKETELLDLCFTLRQRNAKPNWKGMTACLAVLSAWASSTDPLLGYSATASCTAHHLTSSSSPSSSASSTARPSAEEGVYILGLSTLKTLTERLPAELIEDMLPTVASLLHDAIHHADPGVRQAAVEVLTAANRQLKGEYAVIFDILAKAGEVQRDKMDLLVYYFHKNAALST</sequence>
<evidence type="ECO:0000256" key="6">
    <source>
        <dbReference type="SAM" id="Coils"/>
    </source>
</evidence>
<dbReference type="GO" id="GO:0051301">
    <property type="term" value="P:cell division"/>
    <property type="evidence" value="ECO:0007669"/>
    <property type="project" value="UniProtKB-KW"/>
</dbReference>
<gene>
    <name evidence="9" type="ORF">PSFLO_07236</name>
</gene>
<name>A0A5C3FBC0_9BASI</name>
<keyword evidence="5" id="KW-0131">Cell cycle</keyword>
<comment type="subcellular location">
    <subcellularLocation>
        <location evidence="1">Cytoplasm</location>
        <location evidence="1">Cytoskeleton</location>
        <location evidence="1">Spindle</location>
    </subcellularLocation>
</comment>
<evidence type="ECO:0000313" key="10">
    <source>
        <dbReference type="Proteomes" id="UP000323386"/>
    </source>
</evidence>
<feature type="domain" description="TOG" evidence="8">
    <location>
        <begin position="1"/>
        <end position="262"/>
    </location>
</feature>
<dbReference type="GO" id="GO:0090307">
    <property type="term" value="P:mitotic spindle assembly"/>
    <property type="evidence" value="ECO:0007669"/>
    <property type="project" value="TreeGrafter"/>
</dbReference>
<feature type="compositionally biased region" description="Low complexity" evidence="7">
    <location>
        <begin position="649"/>
        <end position="659"/>
    </location>
</feature>
<feature type="compositionally biased region" description="Low complexity" evidence="7">
    <location>
        <begin position="965"/>
        <end position="979"/>
    </location>
</feature>
<dbReference type="GO" id="GO:0008017">
    <property type="term" value="F:microtubule binding"/>
    <property type="evidence" value="ECO:0007669"/>
    <property type="project" value="TreeGrafter"/>
</dbReference>
<feature type="compositionally biased region" description="Low complexity" evidence="7">
    <location>
        <begin position="927"/>
        <end position="939"/>
    </location>
</feature>
<dbReference type="PANTHER" id="PTHR21567">
    <property type="entry name" value="CLASP"/>
    <property type="match status" value="1"/>
</dbReference>
<dbReference type="InterPro" id="IPR034085">
    <property type="entry name" value="TOG"/>
</dbReference>
<feature type="compositionally biased region" description="Acidic residues" evidence="7">
    <location>
        <begin position="819"/>
        <end position="828"/>
    </location>
</feature>
<feature type="coiled-coil region" evidence="6">
    <location>
        <begin position="616"/>
        <end position="643"/>
    </location>
</feature>
<feature type="region of interest" description="Disordered" evidence="7">
    <location>
        <begin position="1095"/>
        <end position="1147"/>
    </location>
</feature>
<dbReference type="InterPro" id="IPR011989">
    <property type="entry name" value="ARM-like"/>
</dbReference>
<dbReference type="PANTHER" id="PTHR21567:SF9">
    <property type="entry name" value="CLIP-ASSOCIATING PROTEIN"/>
    <property type="match status" value="1"/>
</dbReference>
<evidence type="ECO:0000259" key="8">
    <source>
        <dbReference type="SMART" id="SM01349"/>
    </source>
</evidence>
<feature type="compositionally biased region" description="Polar residues" evidence="7">
    <location>
        <begin position="287"/>
        <end position="300"/>
    </location>
</feature>
<organism evidence="9 10">
    <name type="scientific">Pseudozyma flocculosa</name>
    <dbReference type="NCBI Taxonomy" id="84751"/>
    <lineage>
        <taxon>Eukaryota</taxon>
        <taxon>Fungi</taxon>
        <taxon>Dikarya</taxon>
        <taxon>Basidiomycota</taxon>
        <taxon>Ustilaginomycotina</taxon>
        <taxon>Ustilaginomycetes</taxon>
        <taxon>Ustilaginales</taxon>
        <taxon>Ustilaginaceae</taxon>
        <taxon>Pseudozyma</taxon>
    </lineage>
</organism>
<evidence type="ECO:0000313" key="9">
    <source>
        <dbReference type="EMBL" id="SPO41754.1"/>
    </source>
</evidence>
<evidence type="ECO:0000256" key="2">
    <source>
        <dbReference type="ARBA" id="ARBA00009549"/>
    </source>
</evidence>
<feature type="region of interest" description="Disordered" evidence="7">
    <location>
        <begin position="864"/>
        <end position="1030"/>
    </location>
</feature>
<keyword evidence="3" id="KW-0132">Cell division</keyword>
<dbReference type="SUPFAM" id="SSF48371">
    <property type="entry name" value="ARM repeat"/>
    <property type="match status" value="1"/>
</dbReference>
<evidence type="ECO:0000256" key="3">
    <source>
        <dbReference type="ARBA" id="ARBA00022618"/>
    </source>
</evidence>
<keyword evidence="6" id="KW-0175">Coiled coil</keyword>
<dbReference type="Gene3D" id="1.25.10.10">
    <property type="entry name" value="Leucine-rich Repeat Variant"/>
    <property type="match status" value="2"/>
</dbReference>
<dbReference type="OrthoDB" id="46159at2759"/>
<dbReference type="GO" id="GO:1990023">
    <property type="term" value="C:mitotic spindle midzone"/>
    <property type="evidence" value="ECO:0007669"/>
    <property type="project" value="TreeGrafter"/>
</dbReference>
<evidence type="ECO:0000256" key="5">
    <source>
        <dbReference type="ARBA" id="ARBA00022776"/>
    </source>
</evidence>
<dbReference type="GO" id="GO:0005881">
    <property type="term" value="C:cytoplasmic microtubule"/>
    <property type="evidence" value="ECO:0007669"/>
    <property type="project" value="TreeGrafter"/>
</dbReference>
<feature type="region of interest" description="Disordered" evidence="7">
    <location>
        <begin position="261"/>
        <end position="331"/>
    </location>
</feature>
<dbReference type="Pfam" id="PF12348">
    <property type="entry name" value="CLASP_N"/>
    <property type="match status" value="1"/>
</dbReference>
<feature type="domain" description="TOG" evidence="8">
    <location>
        <begin position="344"/>
        <end position="592"/>
    </location>
</feature>
<feature type="compositionally biased region" description="Low complexity" evidence="7">
    <location>
        <begin position="1137"/>
        <end position="1147"/>
    </location>
</feature>
<keyword evidence="5" id="KW-0498">Mitosis</keyword>
<feature type="compositionally biased region" description="Polar residues" evidence="7">
    <location>
        <begin position="685"/>
        <end position="695"/>
    </location>
</feature>
<feature type="compositionally biased region" description="Acidic residues" evidence="7">
    <location>
        <begin position="801"/>
        <end position="811"/>
    </location>
</feature>
<evidence type="ECO:0000256" key="1">
    <source>
        <dbReference type="ARBA" id="ARBA00004186"/>
    </source>
</evidence>
<proteinExistence type="inferred from homology"/>
<dbReference type="GO" id="GO:0005815">
    <property type="term" value="C:microtubule organizing center"/>
    <property type="evidence" value="ECO:0007669"/>
    <property type="project" value="TreeGrafter"/>
</dbReference>
<feature type="compositionally biased region" description="Low complexity" evidence="7">
    <location>
        <begin position="997"/>
        <end position="1010"/>
    </location>
</feature>
<accession>A0A5C3FBC0</accession>
<dbReference type="GO" id="GO:0005876">
    <property type="term" value="C:spindle microtubule"/>
    <property type="evidence" value="ECO:0007669"/>
    <property type="project" value="TreeGrafter"/>
</dbReference>